<dbReference type="CDD" id="cd13831">
    <property type="entry name" value="HU"/>
    <property type="match status" value="1"/>
</dbReference>
<feature type="compositionally biased region" description="Low complexity" evidence="4">
    <location>
        <begin position="112"/>
        <end position="147"/>
    </location>
</feature>
<dbReference type="InterPro" id="IPR010992">
    <property type="entry name" value="IHF-like_DNA-bd_dom_sf"/>
</dbReference>
<dbReference type="InterPro" id="IPR020816">
    <property type="entry name" value="Histone-like_DNA-bd_CS"/>
</dbReference>
<dbReference type="PANTHER" id="PTHR33175">
    <property type="entry name" value="DNA-BINDING PROTEIN HU"/>
    <property type="match status" value="1"/>
</dbReference>
<feature type="region of interest" description="Disordered" evidence="4">
    <location>
        <begin position="95"/>
        <end position="147"/>
    </location>
</feature>
<accession>A0A6J4KZ34</accession>
<comment type="similarity">
    <text evidence="3">Belongs to the bacterial histone-like protein family.</text>
</comment>
<dbReference type="InterPro" id="IPR000119">
    <property type="entry name" value="Hist_DNA-bd"/>
</dbReference>
<dbReference type="GO" id="GO:0030527">
    <property type="term" value="F:structural constituent of chromatin"/>
    <property type="evidence" value="ECO:0007669"/>
    <property type="project" value="InterPro"/>
</dbReference>
<evidence type="ECO:0000313" key="5">
    <source>
        <dbReference type="EMBL" id="CAA9318831.1"/>
    </source>
</evidence>
<evidence type="ECO:0000256" key="4">
    <source>
        <dbReference type="SAM" id="MobiDB-lite"/>
    </source>
</evidence>
<dbReference type="PANTHER" id="PTHR33175:SF3">
    <property type="entry name" value="DNA-BINDING PROTEIN HU-BETA"/>
    <property type="match status" value="1"/>
</dbReference>
<dbReference type="Gene3D" id="4.10.520.10">
    <property type="entry name" value="IHF-like DNA-binding proteins"/>
    <property type="match status" value="1"/>
</dbReference>
<dbReference type="Pfam" id="PF00216">
    <property type="entry name" value="Bac_DNA_binding"/>
    <property type="match status" value="1"/>
</dbReference>
<dbReference type="GO" id="GO:0005829">
    <property type="term" value="C:cytosol"/>
    <property type="evidence" value="ECO:0007669"/>
    <property type="project" value="TreeGrafter"/>
</dbReference>
<dbReference type="GO" id="GO:0030261">
    <property type="term" value="P:chromosome condensation"/>
    <property type="evidence" value="ECO:0007669"/>
    <property type="project" value="UniProtKB-KW"/>
</dbReference>
<dbReference type="PROSITE" id="PS00045">
    <property type="entry name" value="HISTONE_LIKE"/>
    <property type="match status" value="1"/>
</dbReference>
<evidence type="ECO:0000256" key="2">
    <source>
        <dbReference type="ARBA" id="ARBA00023125"/>
    </source>
</evidence>
<feature type="non-terminal residue" evidence="5">
    <location>
        <position position="147"/>
    </location>
</feature>
<dbReference type="PRINTS" id="PR01727">
    <property type="entry name" value="DNABINDINGHU"/>
</dbReference>
<sequence>MNKSDLIEVVSQRLGDRRTASTAVEAVVDAITRAVAKGEKVGISGFGVFEPVDRAARTARNPTTGAAVKLSKTRVPKFRPGQGFKDIVSGAKEVDPVSGARAVTARAGVPRTPRAPQTDDAATAQPAAAARTRRAPAAAPAARATRA</sequence>
<gene>
    <name evidence="5" type="ORF">AVDCRST_MAG07-1658</name>
</gene>
<keyword evidence="2" id="KW-0238">DNA-binding</keyword>
<dbReference type="SUPFAM" id="SSF47729">
    <property type="entry name" value="IHF-like DNA-binding proteins"/>
    <property type="match status" value="1"/>
</dbReference>
<evidence type="ECO:0000256" key="1">
    <source>
        <dbReference type="ARBA" id="ARBA00023067"/>
    </source>
</evidence>
<evidence type="ECO:0000256" key="3">
    <source>
        <dbReference type="RuleBase" id="RU003939"/>
    </source>
</evidence>
<dbReference type="EMBL" id="CADCUB010000052">
    <property type="protein sequence ID" value="CAA9318831.1"/>
    <property type="molecule type" value="Genomic_DNA"/>
</dbReference>
<evidence type="ECO:0008006" key="6">
    <source>
        <dbReference type="Google" id="ProtNLM"/>
    </source>
</evidence>
<proteinExistence type="inferred from homology"/>
<keyword evidence="1" id="KW-0226">DNA condensation</keyword>
<name>A0A6J4KZ34_9ACTN</name>
<dbReference type="AlphaFoldDB" id="A0A6J4KZ34"/>
<dbReference type="SMART" id="SM00411">
    <property type="entry name" value="BHL"/>
    <property type="match status" value="1"/>
</dbReference>
<reference evidence="5" key="1">
    <citation type="submission" date="2020-02" db="EMBL/GenBank/DDBJ databases">
        <authorList>
            <person name="Meier V. D."/>
        </authorList>
    </citation>
    <scope>NUCLEOTIDE SEQUENCE</scope>
    <source>
        <strain evidence="5">AVDCRST_MAG07</strain>
    </source>
</reference>
<dbReference type="GO" id="GO:0003677">
    <property type="term" value="F:DNA binding"/>
    <property type="evidence" value="ECO:0007669"/>
    <property type="project" value="UniProtKB-KW"/>
</dbReference>
<organism evidence="5">
    <name type="scientific">uncultured Frankineae bacterium</name>
    <dbReference type="NCBI Taxonomy" id="437475"/>
    <lineage>
        <taxon>Bacteria</taxon>
        <taxon>Bacillati</taxon>
        <taxon>Actinomycetota</taxon>
        <taxon>Actinomycetes</taxon>
        <taxon>Frankiales</taxon>
        <taxon>environmental samples</taxon>
    </lineage>
</organism>
<protein>
    <recommendedName>
        <fullName evidence="6">DNA-binding protein HU-beta (ACLAME 290)</fullName>
    </recommendedName>
</protein>